<evidence type="ECO:0000256" key="2">
    <source>
        <dbReference type="ARBA" id="ARBA00022771"/>
    </source>
</evidence>
<keyword evidence="1" id="KW-0479">Metal-binding</keyword>
<evidence type="ECO:0000313" key="7">
    <source>
        <dbReference type="Proteomes" id="UP000054477"/>
    </source>
</evidence>
<name>A0A0C9X3M7_9AGAR</name>
<reference evidence="6 7" key="1">
    <citation type="submission" date="2014-04" db="EMBL/GenBank/DDBJ databases">
        <authorList>
            <consortium name="DOE Joint Genome Institute"/>
            <person name="Kuo A."/>
            <person name="Kohler A."/>
            <person name="Nagy L.G."/>
            <person name="Floudas D."/>
            <person name="Copeland A."/>
            <person name="Barry K.W."/>
            <person name="Cichocki N."/>
            <person name="Veneault-Fourrey C."/>
            <person name="LaButti K."/>
            <person name="Lindquist E.A."/>
            <person name="Lipzen A."/>
            <person name="Lundell T."/>
            <person name="Morin E."/>
            <person name="Murat C."/>
            <person name="Sun H."/>
            <person name="Tunlid A."/>
            <person name="Henrissat B."/>
            <person name="Grigoriev I.V."/>
            <person name="Hibbett D.S."/>
            <person name="Martin F."/>
            <person name="Nordberg H.P."/>
            <person name="Cantor M.N."/>
            <person name="Hua S.X."/>
        </authorList>
    </citation>
    <scope>NUCLEOTIDE SEQUENCE [LARGE SCALE GENOMIC DNA]</scope>
    <source>
        <strain evidence="6 7">LaAM-08-1</strain>
    </source>
</reference>
<dbReference type="SUPFAM" id="SSF57850">
    <property type="entry name" value="RING/U-box"/>
    <property type="match status" value="1"/>
</dbReference>
<protein>
    <recommendedName>
        <fullName evidence="5">RING-type domain-containing protein</fullName>
    </recommendedName>
</protein>
<dbReference type="EMBL" id="KN838551">
    <property type="protein sequence ID" value="KIK06750.1"/>
    <property type="molecule type" value="Genomic_DNA"/>
</dbReference>
<dbReference type="GO" id="GO:0008270">
    <property type="term" value="F:zinc ion binding"/>
    <property type="evidence" value="ECO:0007669"/>
    <property type="project" value="UniProtKB-KW"/>
</dbReference>
<proteinExistence type="predicted"/>
<dbReference type="InterPro" id="IPR013083">
    <property type="entry name" value="Znf_RING/FYVE/PHD"/>
</dbReference>
<evidence type="ECO:0000256" key="1">
    <source>
        <dbReference type="ARBA" id="ARBA00022723"/>
    </source>
</evidence>
<dbReference type="InterPro" id="IPR001841">
    <property type="entry name" value="Znf_RING"/>
</dbReference>
<dbReference type="OrthoDB" id="8062037at2759"/>
<dbReference type="PROSITE" id="PS50089">
    <property type="entry name" value="ZF_RING_2"/>
    <property type="match status" value="1"/>
</dbReference>
<evidence type="ECO:0000259" key="5">
    <source>
        <dbReference type="PROSITE" id="PS50089"/>
    </source>
</evidence>
<dbReference type="Pfam" id="PF00097">
    <property type="entry name" value="zf-C3HC4"/>
    <property type="match status" value="1"/>
</dbReference>
<evidence type="ECO:0000256" key="4">
    <source>
        <dbReference type="PROSITE-ProRule" id="PRU00175"/>
    </source>
</evidence>
<dbReference type="Proteomes" id="UP000054477">
    <property type="component" value="Unassembled WGS sequence"/>
</dbReference>
<dbReference type="STRING" id="1095629.A0A0C9X3M7"/>
<organism evidence="6 7">
    <name type="scientific">Laccaria amethystina LaAM-08-1</name>
    <dbReference type="NCBI Taxonomy" id="1095629"/>
    <lineage>
        <taxon>Eukaryota</taxon>
        <taxon>Fungi</taxon>
        <taxon>Dikarya</taxon>
        <taxon>Basidiomycota</taxon>
        <taxon>Agaricomycotina</taxon>
        <taxon>Agaricomycetes</taxon>
        <taxon>Agaricomycetidae</taxon>
        <taxon>Agaricales</taxon>
        <taxon>Agaricineae</taxon>
        <taxon>Hydnangiaceae</taxon>
        <taxon>Laccaria</taxon>
    </lineage>
</organism>
<dbReference type="InterPro" id="IPR018957">
    <property type="entry name" value="Znf_C3HC4_RING-type"/>
</dbReference>
<keyword evidence="2 4" id="KW-0863">Zinc-finger</keyword>
<reference evidence="7" key="2">
    <citation type="submission" date="2015-01" db="EMBL/GenBank/DDBJ databases">
        <title>Evolutionary Origins and Diversification of the Mycorrhizal Mutualists.</title>
        <authorList>
            <consortium name="DOE Joint Genome Institute"/>
            <consortium name="Mycorrhizal Genomics Consortium"/>
            <person name="Kohler A."/>
            <person name="Kuo A."/>
            <person name="Nagy L.G."/>
            <person name="Floudas D."/>
            <person name="Copeland A."/>
            <person name="Barry K.W."/>
            <person name="Cichocki N."/>
            <person name="Veneault-Fourrey C."/>
            <person name="LaButti K."/>
            <person name="Lindquist E.A."/>
            <person name="Lipzen A."/>
            <person name="Lundell T."/>
            <person name="Morin E."/>
            <person name="Murat C."/>
            <person name="Riley R."/>
            <person name="Ohm R."/>
            <person name="Sun H."/>
            <person name="Tunlid A."/>
            <person name="Henrissat B."/>
            <person name="Grigoriev I.V."/>
            <person name="Hibbett D.S."/>
            <person name="Martin F."/>
        </authorList>
    </citation>
    <scope>NUCLEOTIDE SEQUENCE [LARGE SCALE GENOMIC DNA]</scope>
    <source>
        <strain evidence="7">LaAM-08-1</strain>
    </source>
</reference>
<sequence length="162" mass="18315">MNNLHLIFEQLETLQPVGRLLPLQIQDLLENLPRLTEKELVSSGHRDSLCPICLTPYLALLAEEESALAMESPAHPVEELGVTKLSQSWQCGHLFCRRDISRWIQTGKDSCPICRRVMVTATPTSSDPEITEFESNERIMTDLRAAFPPDEDDRQGFSGMYS</sequence>
<feature type="domain" description="RING-type" evidence="5">
    <location>
        <begin position="50"/>
        <end position="115"/>
    </location>
</feature>
<accession>A0A0C9X3M7</accession>
<evidence type="ECO:0000256" key="3">
    <source>
        <dbReference type="ARBA" id="ARBA00022833"/>
    </source>
</evidence>
<evidence type="ECO:0000313" key="6">
    <source>
        <dbReference type="EMBL" id="KIK06750.1"/>
    </source>
</evidence>
<dbReference type="HOGENOM" id="CLU_1539960_0_0_1"/>
<keyword evidence="3" id="KW-0862">Zinc</keyword>
<keyword evidence="7" id="KW-1185">Reference proteome</keyword>
<dbReference type="AlphaFoldDB" id="A0A0C9X3M7"/>
<dbReference type="Gene3D" id="3.30.40.10">
    <property type="entry name" value="Zinc/RING finger domain, C3HC4 (zinc finger)"/>
    <property type="match status" value="1"/>
</dbReference>
<gene>
    <name evidence="6" type="ORF">K443DRAFT_250318</name>
</gene>